<proteinExistence type="predicted"/>
<feature type="transmembrane region" description="Helical" evidence="1">
    <location>
        <begin position="74"/>
        <end position="95"/>
    </location>
</feature>
<dbReference type="Pfam" id="PF10321">
    <property type="entry name" value="7TM_GPCR_Srt"/>
    <property type="match status" value="1"/>
</dbReference>
<reference evidence="3" key="1">
    <citation type="submission" date="2022-11" db="UniProtKB">
        <authorList>
            <consortium name="WormBaseParasite"/>
        </authorList>
    </citation>
    <scope>IDENTIFICATION</scope>
</reference>
<evidence type="ECO:0000313" key="3">
    <source>
        <dbReference type="WBParaSite" id="ACRNAN_scaffold8193.g25232.t1"/>
    </source>
</evidence>
<keyword evidence="1" id="KW-0472">Membrane</keyword>
<feature type="transmembrane region" description="Helical" evidence="1">
    <location>
        <begin position="37"/>
        <end position="62"/>
    </location>
</feature>
<name>A0A914EJH9_9BILA</name>
<evidence type="ECO:0000313" key="2">
    <source>
        <dbReference type="Proteomes" id="UP000887540"/>
    </source>
</evidence>
<dbReference type="AlphaFoldDB" id="A0A914EJH9"/>
<accession>A0A914EJH9</accession>
<keyword evidence="1" id="KW-0812">Transmembrane</keyword>
<keyword evidence="2" id="KW-1185">Reference proteome</keyword>
<evidence type="ECO:0000256" key="1">
    <source>
        <dbReference type="SAM" id="Phobius"/>
    </source>
</evidence>
<dbReference type="WBParaSite" id="ACRNAN_scaffold8193.g25232.t1">
    <property type="protein sequence ID" value="ACRNAN_scaffold8193.g25232.t1"/>
    <property type="gene ID" value="ACRNAN_scaffold8193.g25232"/>
</dbReference>
<organism evidence="2 3">
    <name type="scientific">Acrobeloides nanus</name>
    <dbReference type="NCBI Taxonomy" id="290746"/>
    <lineage>
        <taxon>Eukaryota</taxon>
        <taxon>Metazoa</taxon>
        <taxon>Ecdysozoa</taxon>
        <taxon>Nematoda</taxon>
        <taxon>Chromadorea</taxon>
        <taxon>Rhabditida</taxon>
        <taxon>Tylenchina</taxon>
        <taxon>Cephalobomorpha</taxon>
        <taxon>Cephaloboidea</taxon>
        <taxon>Cephalobidae</taxon>
        <taxon>Acrobeloides</taxon>
    </lineage>
</organism>
<keyword evidence="1" id="KW-1133">Transmembrane helix</keyword>
<dbReference type="PANTHER" id="PTHR23021">
    <property type="entry name" value="SERPENTINE RECEPTOR, CLASS T"/>
    <property type="match status" value="1"/>
</dbReference>
<dbReference type="InterPro" id="IPR019425">
    <property type="entry name" value="7TM_GPCR_serpentine_rcpt_Srt"/>
</dbReference>
<sequence length="141" mass="16299">MNFWLIIFNYDQWKELIVKNCSKRTLKEWYIDENQNIPIGVLYASLGSFFVLMYIPFLIVMMRPEFIKYSCYKLMALIGIIDVFSTFVDGVVAGVQSDTPLVYLCLNESLRRAVFDHATSFAKKSKGIIQRHTGRVSHGNT</sequence>
<dbReference type="PANTHER" id="PTHR23021:SF11">
    <property type="entry name" value="SERPENTINE RECEPTOR, CLASS T"/>
    <property type="match status" value="1"/>
</dbReference>
<protein>
    <submittedName>
        <fullName evidence="3">Uncharacterized protein</fullName>
    </submittedName>
</protein>
<dbReference type="Proteomes" id="UP000887540">
    <property type="component" value="Unplaced"/>
</dbReference>